<dbReference type="Gene3D" id="2.60.40.4100">
    <property type="entry name" value="Zona pellucida, ZP-C domain"/>
    <property type="match status" value="1"/>
</dbReference>
<evidence type="ECO:0000313" key="13">
    <source>
        <dbReference type="Ensembl" id="ENSCSRP00000020207.1"/>
    </source>
</evidence>
<evidence type="ECO:0000256" key="10">
    <source>
        <dbReference type="SAM" id="MobiDB-lite"/>
    </source>
</evidence>
<dbReference type="InterPro" id="IPR058899">
    <property type="entry name" value="TGFBR3/Endoglin-like_N"/>
</dbReference>
<dbReference type="GO" id="GO:0001837">
    <property type="term" value="P:epithelial to mesenchymal transition"/>
    <property type="evidence" value="ECO:0007669"/>
    <property type="project" value="TreeGrafter"/>
</dbReference>
<keyword evidence="14" id="KW-1185">Reference proteome</keyword>
<proteinExistence type="predicted"/>
<dbReference type="GO" id="GO:0007179">
    <property type="term" value="P:transforming growth factor beta receptor signaling pathway"/>
    <property type="evidence" value="ECO:0007669"/>
    <property type="project" value="TreeGrafter"/>
</dbReference>
<dbReference type="Pfam" id="PF23344">
    <property type="entry name" value="ZP-N"/>
    <property type="match status" value="1"/>
</dbReference>
<keyword evidence="2" id="KW-1003">Cell membrane</keyword>
<dbReference type="InterPro" id="IPR042235">
    <property type="entry name" value="ZP-C_dom"/>
</dbReference>
<keyword evidence="9" id="KW-0325">Glycoprotein</keyword>
<keyword evidence="8" id="KW-1015">Disulfide bond</keyword>
<dbReference type="SMART" id="SM00241">
    <property type="entry name" value="ZP"/>
    <property type="match status" value="1"/>
</dbReference>
<evidence type="ECO:0000256" key="8">
    <source>
        <dbReference type="ARBA" id="ARBA00023157"/>
    </source>
</evidence>
<keyword evidence="3" id="KW-0597">Phosphoprotein</keyword>
<evidence type="ECO:0000256" key="2">
    <source>
        <dbReference type="ARBA" id="ARBA00022475"/>
    </source>
</evidence>
<dbReference type="PROSITE" id="PS51034">
    <property type="entry name" value="ZP_2"/>
    <property type="match status" value="1"/>
</dbReference>
<feature type="transmembrane region" description="Helical" evidence="11">
    <location>
        <begin position="667"/>
        <end position="688"/>
    </location>
</feature>
<dbReference type="GO" id="GO:0005114">
    <property type="term" value="F:type II transforming growth factor beta receptor binding"/>
    <property type="evidence" value="ECO:0007669"/>
    <property type="project" value="TreeGrafter"/>
</dbReference>
<dbReference type="PANTHER" id="PTHR14002:SF9">
    <property type="entry name" value="TRANSFORMING GROWTH FACTOR-BETA RECEPTOR TYPE 3-LIKE PROTEIN"/>
    <property type="match status" value="1"/>
</dbReference>
<evidence type="ECO:0000256" key="5">
    <source>
        <dbReference type="ARBA" id="ARBA00022729"/>
    </source>
</evidence>
<reference evidence="13" key="1">
    <citation type="submission" date="2025-08" db="UniProtKB">
        <authorList>
            <consortium name="Ensembl"/>
        </authorList>
    </citation>
    <scope>IDENTIFICATION</scope>
</reference>
<evidence type="ECO:0000256" key="6">
    <source>
        <dbReference type="ARBA" id="ARBA00022989"/>
    </source>
</evidence>
<evidence type="ECO:0000313" key="14">
    <source>
        <dbReference type="Proteomes" id="UP000694403"/>
    </source>
</evidence>
<dbReference type="GO" id="GO:0016477">
    <property type="term" value="P:cell migration"/>
    <property type="evidence" value="ECO:0007669"/>
    <property type="project" value="TreeGrafter"/>
</dbReference>
<feature type="region of interest" description="Disordered" evidence="10">
    <location>
        <begin position="640"/>
        <end position="660"/>
    </location>
</feature>
<feature type="domain" description="ZP" evidence="12">
    <location>
        <begin position="313"/>
        <end position="586"/>
    </location>
</feature>
<evidence type="ECO:0000259" key="12">
    <source>
        <dbReference type="PROSITE" id="PS51034"/>
    </source>
</evidence>
<evidence type="ECO:0000256" key="4">
    <source>
        <dbReference type="ARBA" id="ARBA00022692"/>
    </source>
</evidence>
<dbReference type="GO" id="GO:0017015">
    <property type="term" value="P:regulation of transforming growth factor beta receptor signaling pathway"/>
    <property type="evidence" value="ECO:0007669"/>
    <property type="project" value="TreeGrafter"/>
</dbReference>
<dbReference type="InterPro" id="IPR055356">
    <property type="entry name" value="ZP-N"/>
</dbReference>
<organism evidence="13 14">
    <name type="scientific">Chelydra serpentina</name>
    <name type="common">Snapping turtle</name>
    <name type="synonym">Testudo serpentina</name>
    <dbReference type="NCBI Taxonomy" id="8475"/>
    <lineage>
        <taxon>Eukaryota</taxon>
        <taxon>Metazoa</taxon>
        <taxon>Chordata</taxon>
        <taxon>Craniata</taxon>
        <taxon>Vertebrata</taxon>
        <taxon>Euteleostomi</taxon>
        <taxon>Archelosauria</taxon>
        <taxon>Testudinata</taxon>
        <taxon>Testudines</taxon>
        <taxon>Cryptodira</taxon>
        <taxon>Durocryptodira</taxon>
        <taxon>Americhelydia</taxon>
        <taxon>Chelydroidea</taxon>
        <taxon>Chelydridae</taxon>
        <taxon>Chelydra</taxon>
    </lineage>
</organism>
<dbReference type="GO" id="GO:0005024">
    <property type="term" value="F:transforming growth factor beta receptor activity"/>
    <property type="evidence" value="ECO:0007669"/>
    <property type="project" value="TreeGrafter"/>
</dbReference>
<dbReference type="Pfam" id="PF00100">
    <property type="entry name" value="Zona_pellucida"/>
    <property type="match status" value="1"/>
</dbReference>
<accession>A0A8C3SY44</accession>
<dbReference type="Proteomes" id="UP000694403">
    <property type="component" value="Unplaced"/>
</dbReference>
<dbReference type="GO" id="GO:0005539">
    <property type="term" value="F:glycosaminoglycan binding"/>
    <property type="evidence" value="ECO:0007669"/>
    <property type="project" value="TreeGrafter"/>
</dbReference>
<dbReference type="Pfam" id="PF26060">
    <property type="entry name" value="TGFBR3_N"/>
    <property type="match status" value="2"/>
</dbReference>
<feature type="compositionally biased region" description="Pro residues" evidence="10">
    <location>
        <begin position="697"/>
        <end position="712"/>
    </location>
</feature>
<evidence type="ECO:0000256" key="7">
    <source>
        <dbReference type="ARBA" id="ARBA00023136"/>
    </source>
</evidence>
<sequence length="724" mass="75790">MGARQVSLELGPAPSGRAPIFVLSSPAPMVWSLQTAQVALGEQWTFQVSPGSRVSALGGVSVTETQLPQTPRGLLHWAHEEHGGISSLAAYRGVNMVYVRLGDDGVLPGACKLRRNFLSPTHFASDLRPQSLRGCLTSDPPWDPEVHVILSKGARPRPPAHLTVELQAARGCCSPRRELIVVLKSEGARSWLVRIHHMAGRLRVLASHKVSVSSTEPEPDLAVSSSISLGLAHASDPMVWAMEQGLPGVTSYTEAEHVNRFLVIVGLDGDPKAPRPSIPPHRPAKISPMVWERSRAAPGGRSAVGLAGALSVACLSERVAVHVNKDMLQAARLSPARVTLRDPSCAAQSNGTHFLLESPLAGCGALLIPALGPTSGVVRYQNAVVLQGSGPGAAPEGPPLPAGQAEDSSESIEFSCFSPALSQLSRSAEPIPDLPFHLGRVLLSLEVYSSEAFAKAQGPCTVSANSRVFVEAALAAFDPRLSFSIRLCFLSPSSSSSLDSPYILVREGCPAHPDVSLHPPHKGAAGQASPPGSQELQRLSFLLRPLYNDSIQFLHCRLALCTQEPQGQAGAYEGALPKCGPQAGACPSSSVGEPGSGRFQHTFTKPIIVTVGSLARATKATPGTADPFPVPFPLAGRRGKALKEAPRPEQGETPPAPLPQGLELPTVVGIVFSAFVIGVSLTGGLWLIHSRTDPAEVSPPSPSAPAVPPALPAPDAGAVCAPLV</sequence>
<dbReference type="GO" id="GO:0050431">
    <property type="term" value="F:transforming growth factor beta binding"/>
    <property type="evidence" value="ECO:0007669"/>
    <property type="project" value="TreeGrafter"/>
</dbReference>
<evidence type="ECO:0000256" key="3">
    <source>
        <dbReference type="ARBA" id="ARBA00022553"/>
    </source>
</evidence>
<keyword evidence="6 11" id="KW-1133">Transmembrane helix</keyword>
<feature type="compositionally biased region" description="Basic and acidic residues" evidence="10">
    <location>
        <begin position="641"/>
        <end position="650"/>
    </location>
</feature>
<dbReference type="InterPro" id="IPR055355">
    <property type="entry name" value="ZP-C"/>
</dbReference>
<evidence type="ECO:0000256" key="9">
    <source>
        <dbReference type="ARBA" id="ARBA00023180"/>
    </source>
</evidence>
<name>A0A8C3SY44_CHESE</name>
<dbReference type="AlphaFoldDB" id="A0A8C3SY44"/>
<dbReference type="InterPro" id="IPR001507">
    <property type="entry name" value="ZP_dom"/>
</dbReference>
<protein>
    <recommendedName>
        <fullName evidence="12">ZP domain-containing protein</fullName>
    </recommendedName>
</protein>
<keyword evidence="7 11" id="KW-0472">Membrane</keyword>
<reference evidence="13" key="2">
    <citation type="submission" date="2025-09" db="UniProtKB">
        <authorList>
            <consortium name="Ensembl"/>
        </authorList>
    </citation>
    <scope>IDENTIFICATION</scope>
</reference>
<evidence type="ECO:0000256" key="11">
    <source>
        <dbReference type="SAM" id="Phobius"/>
    </source>
</evidence>
<evidence type="ECO:0000256" key="1">
    <source>
        <dbReference type="ARBA" id="ARBA00004251"/>
    </source>
</evidence>
<comment type="subcellular location">
    <subcellularLocation>
        <location evidence="1">Cell membrane</location>
        <topology evidence="1">Single-pass type I membrane protein</topology>
    </subcellularLocation>
</comment>
<dbReference type="Ensembl" id="ENSCSRT00000021109.1">
    <property type="protein sequence ID" value="ENSCSRP00000020207.1"/>
    <property type="gene ID" value="ENSCSRG00000015380.1"/>
</dbReference>
<keyword evidence="4 11" id="KW-0812">Transmembrane</keyword>
<feature type="region of interest" description="Disordered" evidence="10">
    <location>
        <begin position="693"/>
        <end position="712"/>
    </location>
</feature>
<dbReference type="PANTHER" id="PTHR14002">
    <property type="entry name" value="ENDOGLIN/TGF-BETA RECEPTOR TYPE III"/>
    <property type="match status" value="1"/>
</dbReference>
<keyword evidence="5" id="KW-0732">Signal</keyword>
<dbReference type="Gene3D" id="2.60.40.3210">
    <property type="entry name" value="Zona pellucida, ZP-N domain"/>
    <property type="match status" value="1"/>
</dbReference>